<dbReference type="PANTHER" id="PTHR12226">
    <property type="entry name" value="MANNOSE-P-DOLICHOL UTILIZATION DEFECT 1 LEC35 -RELATED"/>
    <property type="match status" value="1"/>
</dbReference>
<dbReference type="InterPro" id="IPR016817">
    <property type="entry name" value="MannP-dilichol_defect-1"/>
</dbReference>
<keyword evidence="6 8" id="KW-0472">Membrane</keyword>
<dbReference type="FunFam" id="1.20.1280.290:FF:000006">
    <property type="entry name" value="mannose-P-dolichol utilization defect 1 protein"/>
    <property type="match status" value="1"/>
</dbReference>
<protein>
    <recommendedName>
        <fullName evidence="8">Solute carrier family 66 member 3</fullName>
    </recommendedName>
</protein>
<evidence type="ECO:0000256" key="9">
    <source>
        <dbReference type="SAM" id="MobiDB-lite"/>
    </source>
</evidence>
<feature type="transmembrane region" description="Helical" evidence="10">
    <location>
        <begin position="88"/>
        <end position="108"/>
    </location>
</feature>
<evidence type="ECO:0000256" key="2">
    <source>
        <dbReference type="ARBA" id="ARBA00022448"/>
    </source>
</evidence>
<evidence type="ECO:0000256" key="5">
    <source>
        <dbReference type="ARBA" id="ARBA00022989"/>
    </source>
</evidence>
<name>A0AAN9YKB5_9PEZI</name>
<keyword evidence="2" id="KW-0813">Transport</keyword>
<dbReference type="EMBL" id="JAKJXP020000083">
    <property type="protein sequence ID" value="KAK7748338.1"/>
    <property type="molecule type" value="Genomic_DNA"/>
</dbReference>
<dbReference type="SMART" id="SM00679">
    <property type="entry name" value="CTNS"/>
    <property type="match status" value="2"/>
</dbReference>
<evidence type="ECO:0000256" key="7">
    <source>
        <dbReference type="ARBA" id="ARBA00038475"/>
    </source>
</evidence>
<evidence type="ECO:0000256" key="3">
    <source>
        <dbReference type="ARBA" id="ARBA00022692"/>
    </source>
</evidence>
<dbReference type="InterPro" id="IPR006603">
    <property type="entry name" value="PQ-loop_rpt"/>
</dbReference>
<feature type="transmembrane region" description="Helical" evidence="10">
    <location>
        <begin position="142"/>
        <end position="164"/>
    </location>
</feature>
<evidence type="ECO:0000256" key="1">
    <source>
        <dbReference type="ARBA" id="ARBA00004141"/>
    </source>
</evidence>
<evidence type="ECO:0000256" key="6">
    <source>
        <dbReference type="ARBA" id="ARBA00023136"/>
    </source>
</evidence>
<evidence type="ECO:0000313" key="12">
    <source>
        <dbReference type="Proteomes" id="UP001320420"/>
    </source>
</evidence>
<feature type="transmembrane region" description="Helical" evidence="10">
    <location>
        <begin position="236"/>
        <end position="260"/>
    </location>
</feature>
<sequence>MEALRSALQPLQPITQNLPAPIRELGVSILGGDAACYETLVHNLDPTDAACLKLAVSKALGLGIVGASSVVKVPQILKLARSRSADGVSFLSYLLETAAYLISLAYNARNGFPFSTYGETALILGQNVVISALVLNYSGRAAAAAVFVAALAAAAGALFSPAVVDARALGYLQAGAGVLGVASKVPQIAAIFQEGGTGQLSAFTLITRRSFSQVFNYLAGSLTRIFTTLQEVDDKLILYGFVAGFTLNCVLAAQMVYYWNAPSAKARGKRKEVPAAAATAKANGPSTGSSSAAATTATPTPGKGKKGPTTRRRG</sequence>
<proteinExistence type="inferred from homology"/>
<dbReference type="Pfam" id="PF04193">
    <property type="entry name" value="PQ-loop"/>
    <property type="match status" value="1"/>
</dbReference>
<comment type="caution">
    <text evidence="11">The sequence shown here is derived from an EMBL/GenBank/DDBJ whole genome shotgun (WGS) entry which is preliminary data.</text>
</comment>
<dbReference type="PIRSF" id="PIRSF023381">
    <property type="entry name" value="MannP-dilichol_defect-1p"/>
    <property type="match status" value="1"/>
</dbReference>
<reference evidence="11 12" key="1">
    <citation type="submission" date="2024-02" db="EMBL/GenBank/DDBJ databases">
        <title>De novo assembly and annotation of 12 fungi associated with fruit tree decline syndrome in Ontario, Canada.</title>
        <authorList>
            <person name="Sulman M."/>
            <person name="Ellouze W."/>
            <person name="Ilyukhin E."/>
        </authorList>
    </citation>
    <scope>NUCLEOTIDE SEQUENCE [LARGE SCALE GENOMIC DNA]</scope>
    <source>
        <strain evidence="11 12">M11/M66-122</strain>
    </source>
</reference>
<organism evidence="11 12">
    <name type="scientific">Diatrype stigma</name>
    <dbReference type="NCBI Taxonomy" id="117547"/>
    <lineage>
        <taxon>Eukaryota</taxon>
        <taxon>Fungi</taxon>
        <taxon>Dikarya</taxon>
        <taxon>Ascomycota</taxon>
        <taxon>Pezizomycotina</taxon>
        <taxon>Sordariomycetes</taxon>
        <taxon>Xylariomycetidae</taxon>
        <taxon>Xylariales</taxon>
        <taxon>Diatrypaceae</taxon>
        <taxon>Diatrype</taxon>
    </lineage>
</organism>
<keyword evidence="3 8" id="KW-0812">Transmembrane</keyword>
<evidence type="ECO:0000313" key="11">
    <source>
        <dbReference type="EMBL" id="KAK7748338.1"/>
    </source>
</evidence>
<feature type="region of interest" description="Disordered" evidence="9">
    <location>
        <begin position="270"/>
        <end position="314"/>
    </location>
</feature>
<feature type="transmembrane region" description="Helical" evidence="10">
    <location>
        <begin position="114"/>
        <end position="135"/>
    </location>
</feature>
<dbReference type="AlphaFoldDB" id="A0AAN9YKB5"/>
<accession>A0AAN9YKB5</accession>
<keyword evidence="12" id="KW-1185">Reference proteome</keyword>
<dbReference type="Proteomes" id="UP001320420">
    <property type="component" value="Unassembled WGS sequence"/>
</dbReference>
<evidence type="ECO:0000256" key="4">
    <source>
        <dbReference type="ARBA" id="ARBA00022737"/>
    </source>
</evidence>
<dbReference type="GO" id="GO:0016020">
    <property type="term" value="C:membrane"/>
    <property type="evidence" value="ECO:0007669"/>
    <property type="project" value="UniProtKB-SubCell"/>
</dbReference>
<feature type="compositionally biased region" description="Low complexity" evidence="9">
    <location>
        <begin position="275"/>
        <end position="302"/>
    </location>
</feature>
<evidence type="ECO:0000256" key="10">
    <source>
        <dbReference type="SAM" id="Phobius"/>
    </source>
</evidence>
<keyword evidence="5 8" id="KW-1133">Transmembrane helix</keyword>
<gene>
    <name evidence="11" type="ORF">SLS62_008706</name>
</gene>
<dbReference type="Gene3D" id="1.20.1280.290">
    <property type="match status" value="1"/>
</dbReference>
<comment type="subcellular location">
    <subcellularLocation>
        <location evidence="1 8">Membrane</location>
        <topology evidence="1 8">Multi-pass membrane protein</topology>
    </subcellularLocation>
</comment>
<keyword evidence="4" id="KW-0677">Repeat</keyword>
<evidence type="ECO:0000256" key="8">
    <source>
        <dbReference type="PIRNR" id="PIRNR023381"/>
    </source>
</evidence>
<dbReference type="PANTHER" id="PTHR12226:SF2">
    <property type="entry name" value="MANNOSE-P-DOLICHOL UTILIZATION DEFECT 1 PROTEIN"/>
    <property type="match status" value="1"/>
</dbReference>
<feature type="compositionally biased region" description="Basic residues" evidence="9">
    <location>
        <begin position="303"/>
        <end position="314"/>
    </location>
</feature>
<comment type="similarity">
    <text evidence="7">Belongs to the MPDU1 (TC 2.A.43.3) family.</text>
</comment>